<dbReference type="AlphaFoldDB" id="A0A2M6ITW4"/>
<dbReference type="PANTHER" id="PTHR45947">
    <property type="entry name" value="SULFOQUINOVOSYL TRANSFERASE SQD2"/>
    <property type="match status" value="1"/>
</dbReference>
<name>A0A2M6ITW4_9BACT</name>
<gene>
    <name evidence="3" type="ORF">COV58_03055</name>
</gene>
<evidence type="ECO:0000313" key="3">
    <source>
        <dbReference type="EMBL" id="PIQ73334.1"/>
    </source>
</evidence>
<evidence type="ECO:0000259" key="2">
    <source>
        <dbReference type="Pfam" id="PF13439"/>
    </source>
</evidence>
<dbReference type="InterPro" id="IPR050194">
    <property type="entry name" value="Glycosyltransferase_grp1"/>
</dbReference>
<organism evidence="3 4">
    <name type="scientific">Candidatus Roizmanbacteria bacterium CG11_big_fil_rev_8_21_14_0_20_36_8</name>
    <dbReference type="NCBI Taxonomy" id="1974856"/>
    <lineage>
        <taxon>Bacteria</taxon>
        <taxon>Candidatus Roizmaniibacteriota</taxon>
    </lineage>
</organism>
<dbReference type="CDD" id="cd03801">
    <property type="entry name" value="GT4_PimA-like"/>
    <property type="match status" value="1"/>
</dbReference>
<sequence length="393" mass="44637">MQKKGMRILILYDFPIRGGGSGYYVKYLIKRLKESRKNKVGIVLPDINKIDDVDAIYTVPIESPPVFIGRPGLEKSKRYSEISAQTIADHYAKYIQTTIKAVGDFKPDVIHVHHMGINAWAARFVKATLGIPYIATSHGSCLANIMNDRRYYLLSKDSMRGASYITLVSGDSREKFVKLFGTEFNRKLRTIPGGVAVSLFPKQISQKEKLELRKKYHFPDGPLVFFTGRLISEKGVDYLIKAAQKIKANIVIVGDGSMKSSYQEMIKKMDIHNVTLLGYVEHEKLIRMYYLADVYVAPSIWDDPMPLTIIEAMASQSALVVTKKGGIPLAVKNNYNGLFVRTRNASDIAEKVNYLLSQPELRRKMGERSRKIVENKFTWTKIATRFYNLYTKA</sequence>
<dbReference type="SUPFAM" id="SSF53756">
    <property type="entry name" value="UDP-Glycosyltransferase/glycogen phosphorylase"/>
    <property type="match status" value="1"/>
</dbReference>
<proteinExistence type="predicted"/>
<accession>A0A2M6ITW4</accession>
<comment type="caution">
    <text evidence="3">The sequence shown here is derived from an EMBL/GenBank/DDBJ whole genome shotgun (WGS) entry which is preliminary data.</text>
</comment>
<dbReference type="Pfam" id="PF13439">
    <property type="entry name" value="Glyco_transf_4"/>
    <property type="match status" value="1"/>
</dbReference>
<dbReference type="InterPro" id="IPR028098">
    <property type="entry name" value="Glyco_trans_4-like_N"/>
</dbReference>
<feature type="domain" description="Glycosyl transferase family 1" evidence="1">
    <location>
        <begin position="211"/>
        <end position="371"/>
    </location>
</feature>
<dbReference type="Pfam" id="PF00534">
    <property type="entry name" value="Glycos_transf_1"/>
    <property type="match status" value="1"/>
</dbReference>
<dbReference type="InterPro" id="IPR001296">
    <property type="entry name" value="Glyco_trans_1"/>
</dbReference>
<evidence type="ECO:0008006" key="5">
    <source>
        <dbReference type="Google" id="ProtNLM"/>
    </source>
</evidence>
<dbReference type="GO" id="GO:0016757">
    <property type="term" value="F:glycosyltransferase activity"/>
    <property type="evidence" value="ECO:0007669"/>
    <property type="project" value="InterPro"/>
</dbReference>
<dbReference type="Proteomes" id="UP000231056">
    <property type="component" value="Unassembled WGS sequence"/>
</dbReference>
<evidence type="ECO:0000313" key="4">
    <source>
        <dbReference type="Proteomes" id="UP000231056"/>
    </source>
</evidence>
<protein>
    <recommendedName>
        <fullName evidence="5">Glycosyl transferase family 1</fullName>
    </recommendedName>
</protein>
<reference evidence="3 4" key="1">
    <citation type="submission" date="2017-09" db="EMBL/GenBank/DDBJ databases">
        <title>Depth-based differentiation of microbial function through sediment-hosted aquifers and enrichment of novel symbionts in the deep terrestrial subsurface.</title>
        <authorList>
            <person name="Probst A.J."/>
            <person name="Ladd B."/>
            <person name="Jarett J.K."/>
            <person name="Geller-Mcgrath D.E."/>
            <person name="Sieber C.M."/>
            <person name="Emerson J.B."/>
            <person name="Anantharaman K."/>
            <person name="Thomas B.C."/>
            <person name="Malmstrom R."/>
            <person name="Stieglmeier M."/>
            <person name="Klingl A."/>
            <person name="Woyke T."/>
            <person name="Ryan C.M."/>
            <person name="Banfield J.F."/>
        </authorList>
    </citation>
    <scope>NUCLEOTIDE SEQUENCE [LARGE SCALE GENOMIC DNA]</scope>
    <source>
        <strain evidence="3">CG11_big_fil_rev_8_21_14_0_20_36_8</strain>
    </source>
</reference>
<evidence type="ECO:0000259" key="1">
    <source>
        <dbReference type="Pfam" id="PF00534"/>
    </source>
</evidence>
<dbReference type="EMBL" id="PCVM01000071">
    <property type="protein sequence ID" value="PIQ73334.1"/>
    <property type="molecule type" value="Genomic_DNA"/>
</dbReference>
<dbReference type="PANTHER" id="PTHR45947:SF3">
    <property type="entry name" value="SULFOQUINOVOSYL TRANSFERASE SQD2"/>
    <property type="match status" value="1"/>
</dbReference>
<feature type="domain" description="Glycosyltransferase subfamily 4-like N-terminal" evidence="2">
    <location>
        <begin position="19"/>
        <end position="197"/>
    </location>
</feature>
<dbReference type="Gene3D" id="3.40.50.2000">
    <property type="entry name" value="Glycogen Phosphorylase B"/>
    <property type="match status" value="2"/>
</dbReference>